<name>A0A369K301_HYPMA</name>
<reference evidence="4" key="1">
    <citation type="submission" date="2018-04" db="EMBL/GenBank/DDBJ databases">
        <title>Whole genome sequencing of Hypsizygus marmoreus.</title>
        <authorList>
            <person name="Choi I.-G."/>
            <person name="Min B."/>
            <person name="Kim J.-G."/>
            <person name="Kim S."/>
            <person name="Oh Y.-L."/>
            <person name="Kong W.-S."/>
            <person name="Park H."/>
            <person name="Jeong J."/>
            <person name="Song E.-S."/>
        </authorList>
    </citation>
    <scope>NUCLEOTIDE SEQUENCE [LARGE SCALE GENOMIC DNA]</scope>
    <source>
        <strain evidence="4">51987-8</strain>
    </source>
</reference>
<feature type="transmembrane region" description="Helical" evidence="3">
    <location>
        <begin position="15"/>
        <end position="35"/>
    </location>
</feature>
<keyword evidence="1" id="KW-0175">Coiled coil</keyword>
<keyword evidence="5" id="KW-1185">Reference proteome</keyword>
<accession>A0A369K301</accession>
<dbReference type="InParanoid" id="A0A369K301"/>
<gene>
    <name evidence="4" type="ORF">Hypma_004576</name>
</gene>
<protein>
    <submittedName>
        <fullName evidence="4">Uncharacterized protein</fullName>
    </submittedName>
</protein>
<sequence length="169" mass="18684">MATSEFLSMLIKGNMALLSIIANILLLGLGYHAWLHFQYNTSQEKQEDHTPETKAAGMDIPDSRTTFGNAHAELDEVFDMVEKRLAAAKTTIDDLQKMHAALSEDTCDRVIRTERCLQNLDSVERRATRMPGLMKGMLRGIGGSIAESVQGMREVISALENGGMELEAE</sequence>
<keyword evidence="3" id="KW-0812">Transmembrane</keyword>
<evidence type="ECO:0000313" key="4">
    <source>
        <dbReference type="EMBL" id="RDB27127.1"/>
    </source>
</evidence>
<comment type="caution">
    <text evidence="4">The sequence shown here is derived from an EMBL/GenBank/DDBJ whole genome shotgun (WGS) entry which is preliminary data.</text>
</comment>
<keyword evidence="3" id="KW-0472">Membrane</keyword>
<feature type="coiled-coil region" evidence="1">
    <location>
        <begin position="78"/>
        <end position="105"/>
    </location>
</feature>
<evidence type="ECO:0000256" key="1">
    <source>
        <dbReference type="SAM" id="Coils"/>
    </source>
</evidence>
<proteinExistence type="predicted"/>
<keyword evidence="3" id="KW-1133">Transmembrane helix</keyword>
<evidence type="ECO:0000256" key="3">
    <source>
        <dbReference type="SAM" id="Phobius"/>
    </source>
</evidence>
<evidence type="ECO:0000313" key="5">
    <source>
        <dbReference type="Proteomes" id="UP000076154"/>
    </source>
</evidence>
<evidence type="ECO:0000256" key="2">
    <source>
        <dbReference type="SAM" id="MobiDB-lite"/>
    </source>
</evidence>
<feature type="region of interest" description="Disordered" evidence="2">
    <location>
        <begin position="43"/>
        <end position="62"/>
    </location>
</feature>
<dbReference type="AlphaFoldDB" id="A0A369K301"/>
<dbReference type="Proteomes" id="UP000076154">
    <property type="component" value="Unassembled WGS sequence"/>
</dbReference>
<organism evidence="4 5">
    <name type="scientific">Hypsizygus marmoreus</name>
    <name type="common">White beech mushroom</name>
    <name type="synonym">Agaricus marmoreus</name>
    <dbReference type="NCBI Taxonomy" id="39966"/>
    <lineage>
        <taxon>Eukaryota</taxon>
        <taxon>Fungi</taxon>
        <taxon>Dikarya</taxon>
        <taxon>Basidiomycota</taxon>
        <taxon>Agaricomycotina</taxon>
        <taxon>Agaricomycetes</taxon>
        <taxon>Agaricomycetidae</taxon>
        <taxon>Agaricales</taxon>
        <taxon>Tricholomatineae</taxon>
        <taxon>Lyophyllaceae</taxon>
        <taxon>Hypsizygus</taxon>
    </lineage>
</organism>
<dbReference type="EMBL" id="LUEZ02000018">
    <property type="protein sequence ID" value="RDB27127.1"/>
    <property type="molecule type" value="Genomic_DNA"/>
</dbReference>